<dbReference type="InterPro" id="IPR013708">
    <property type="entry name" value="Shikimate_DH-bd_N"/>
</dbReference>
<gene>
    <name evidence="4" type="primary">aroE_35</name>
    <name evidence="4" type="ORF">SDC9_90037</name>
</gene>
<feature type="domain" description="Shikimate dehydrogenase substrate binding N-terminal" evidence="2">
    <location>
        <begin position="22"/>
        <end position="103"/>
    </location>
</feature>
<dbReference type="EC" id="1.1.1.25" evidence="4"/>
<evidence type="ECO:0000313" key="4">
    <source>
        <dbReference type="EMBL" id="MPM43364.1"/>
    </source>
</evidence>
<evidence type="ECO:0000259" key="2">
    <source>
        <dbReference type="Pfam" id="PF08501"/>
    </source>
</evidence>
<dbReference type="SUPFAM" id="SSF53223">
    <property type="entry name" value="Aminoacid dehydrogenase-like, N-terminal domain"/>
    <property type="match status" value="1"/>
</dbReference>
<dbReference type="EMBL" id="VSSQ01010075">
    <property type="protein sequence ID" value="MPM43364.1"/>
    <property type="molecule type" value="Genomic_DNA"/>
</dbReference>
<dbReference type="PANTHER" id="PTHR21089:SF1">
    <property type="entry name" value="BIFUNCTIONAL 3-DEHYDROQUINATE DEHYDRATASE_SHIKIMATE DEHYDROGENASE, CHLOROPLASTIC"/>
    <property type="match status" value="1"/>
</dbReference>
<dbReference type="Gene3D" id="3.40.50.10860">
    <property type="entry name" value="Leucine Dehydrogenase, chain A, domain 1"/>
    <property type="match status" value="1"/>
</dbReference>
<name>A0A645A0K3_9ZZZZ</name>
<dbReference type="InterPro" id="IPR041121">
    <property type="entry name" value="SDH_C"/>
</dbReference>
<organism evidence="4">
    <name type="scientific">bioreactor metagenome</name>
    <dbReference type="NCBI Taxonomy" id="1076179"/>
    <lineage>
        <taxon>unclassified sequences</taxon>
        <taxon>metagenomes</taxon>
        <taxon>ecological metagenomes</taxon>
    </lineage>
</organism>
<comment type="caution">
    <text evidence="4">The sequence shown here is derived from an EMBL/GenBank/DDBJ whole genome shotgun (WGS) entry which is preliminary data.</text>
</comment>
<feature type="domain" description="SDH C-terminal" evidence="3">
    <location>
        <begin position="258"/>
        <end position="288"/>
    </location>
</feature>
<dbReference type="Gene3D" id="3.40.50.720">
    <property type="entry name" value="NAD(P)-binding Rossmann-like Domain"/>
    <property type="match status" value="1"/>
</dbReference>
<accession>A0A645A0K3</accession>
<dbReference type="GO" id="GO:0004764">
    <property type="term" value="F:shikimate 3-dehydrogenase (NADP+) activity"/>
    <property type="evidence" value="ECO:0007669"/>
    <property type="project" value="UniProtKB-EC"/>
</dbReference>
<dbReference type="Pfam" id="PF18317">
    <property type="entry name" value="SDH_C"/>
    <property type="match status" value="1"/>
</dbReference>
<proteinExistence type="inferred from homology"/>
<dbReference type="Pfam" id="PF01488">
    <property type="entry name" value="Shikimate_DH"/>
    <property type="match status" value="1"/>
</dbReference>
<evidence type="ECO:0000259" key="1">
    <source>
        <dbReference type="Pfam" id="PF01488"/>
    </source>
</evidence>
<dbReference type="PANTHER" id="PTHR21089">
    <property type="entry name" value="SHIKIMATE DEHYDROGENASE"/>
    <property type="match status" value="1"/>
</dbReference>
<dbReference type="InterPro" id="IPR006151">
    <property type="entry name" value="Shikm_DH/Glu-tRNA_Rdtase"/>
</dbReference>
<dbReference type="GO" id="GO:0009423">
    <property type="term" value="P:chorismate biosynthetic process"/>
    <property type="evidence" value="ECO:0007669"/>
    <property type="project" value="UniProtKB-UniPathway"/>
</dbReference>
<evidence type="ECO:0000259" key="3">
    <source>
        <dbReference type="Pfam" id="PF18317"/>
    </source>
</evidence>
<dbReference type="InterPro" id="IPR036291">
    <property type="entry name" value="NAD(P)-bd_dom_sf"/>
</dbReference>
<dbReference type="InterPro" id="IPR046346">
    <property type="entry name" value="Aminoacid_DH-like_N_sf"/>
</dbReference>
<dbReference type="UniPathway" id="UPA00053">
    <property type="reaction ID" value="UER00087"/>
</dbReference>
<dbReference type="InterPro" id="IPR022893">
    <property type="entry name" value="Shikimate_DH_fam"/>
</dbReference>
<dbReference type="Pfam" id="PF08501">
    <property type="entry name" value="Shikimate_dh_N"/>
    <property type="match status" value="1"/>
</dbReference>
<feature type="domain" description="Quinate/shikimate 5-dehydrogenase/glutamyl-tRNA reductase" evidence="1">
    <location>
        <begin position="127"/>
        <end position="208"/>
    </location>
</feature>
<sequence>MDRKTSLQALMKGPLSPLYFCIGSPVVGNPTQHMMETAFDALGYSGRYLTIDVDPDELEPSIWGLLAMHFSGGNVTAPFKQEVLTYLDELTESASLCDAVNCITRKEDGTYVGDNTDGKGFLQSLVEITPDLKKRKVVVFGSGGAASAIVTELALYGVRQVMVVNRTLAHSKKLVTNLEGISKTVLGYEPWERTYQIRENDLVVVQATSVGLFAPHECINVAFAPDLNNVIACDVVFNPVETAFLKKAKLAGCKTLDGLGMLVNQGAIAVKLWTGRDPDRALMRASLEEAFALC</sequence>
<dbReference type="SUPFAM" id="SSF51735">
    <property type="entry name" value="NAD(P)-binding Rossmann-fold domains"/>
    <property type="match status" value="1"/>
</dbReference>
<dbReference type="HAMAP" id="MF_00222">
    <property type="entry name" value="Shikimate_DH_AroE"/>
    <property type="match status" value="1"/>
</dbReference>
<dbReference type="GO" id="GO:0019632">
    <property type="term" value="P:shikimate metabolic process"/>
    <property type="evidence" value="ECO:0007669"/>
    <property type="project" value="TreeGrafter"/>
</dbReference>
<dbReference type="CDD" id="cd01065">
    <property type="entry name" value="NAD_bind_Shikimate_DH"/>
    <property type="match status" value="1"/>
</dbReference>
<dbReference type="AlphaFoldDB" id="A0A645A0K3"/>
<reference evidence="4" key="1">
    <citation type="submission" date="2019-08" db="EMBL/GenBank/DDBJ databases">
        <authorList>
            <person name="Kucharzyk K."/>
            <person name="Murdoch R.W."/>
            <person name="Higgins S."/>
            <person name="Loffler F."/>
        </authorList>
    </citation>
    <scope>NUCLEOTIDE SEQUENCE</scope>
</reference>
<protein>
    <submittedName>
        <fullName evidence="4">Shikimate dehydrogenase (NADP(+))</fullName>
        <ecNumber evidence="4">1.1.1.25</ecNumber>
    </submittedName>
</protein>
<keyword evidence="4" id="KW-0560">Oxidoreductase</keyword>